<dbReference type="FunFam" id="3.40.190.290:FF:000001">
    <property type="entry name" value="Transcriptional regulator, LysR family"/>
    <property type="match status" value="1"/>
</dbReference>
<dbReference type="Proteomes" id="UP000295765">
    <property type="component" value="Unassembled WGS sequence"/>
</dbReference>
<dbReference type="GO" id="GO:0006351">
    <property type="term" value="P:DNA-templated transcription"/>
    <property type="evidence" value="ECO:0007669"/>
    <property type="project" value="TreeGrafter"/>
</dbReference>
<dbReference type="PANTHER" id="PTHR30537:SF5">
    <property type="entry name" value="HTH-TYPE TRANSCRIPTIONAL ACTIVATOR TTDR-RELATED"/>
    <property type="match status" value="1"/>
</dbReference>
<evidence type="ECO:0000256" key="4">
    <source>
        <dbReference type="ARBA" id="ARBA00023163"/>
    </source>
</evidence>
<sequence>MSALEDMQLFVATVDAGSFTAAAERLGLSKQFVSRRLMALEARLGVRLLIRTTRRLSVTALGHEYHARATQILEAVSEAEHVVGSGSSSPRGTLRVSAPMSFGTLHLGGVVPDFLARCPEVRLELDLNDRLVDLVGEGYDMAIRIGTLRDSALVARRIAPAPLVSCCSPDYLRRRGAPATPDALRAHDCLPYGHGRSVEWVYARDGAPWPVAVSGRLRVNNGELARDAAIAGLGIALLPTFIVGPALRAGALVTVLDAYAPPPEAVWAVYPQHRQAFLAIRVFVDFLREAFADGARWA</sequence>
<dbReference type="Pfam" id="PF03466">
    <property type="entry name" value="LysR_substrate"/>
    <property type="match status" value="1"/>
</dbReference>
<dbReference type="Gene3D" id="3.40.190.290">
    <property type="match status" value="1"/>
</dbReference>
<accession>A0A4R2L542</accession>
<evidence type="ECO:0000256" key="1">
    <source>
        <dbReference type="ARBA" id="ARBA00009437"/>
    </source>
</evidence>
<dbReference type="OrthoDB" id="9786526at2"/>
<dbReference type="PANTHER" id="PTHR30537">
    <property type="entry name" value="HTH-TYPE TRANSCRIPTIONAL REGULATOR"/>
    <property type="match status" value="1"/>
</dbReference>
<dbReference type="AlphaFoldDB" id="A0A4R2L542"/>
<dbReference type="CDD" id="cd08422">
    <property type="entry name" value="PBP2_CrgA_like"/>
    <property type="match status" value="1"/>
</dbReference>
<dbReference type="SUPFAM" id="SSF46785">
    <property type="entry name" value="Winged helix' DNA-binding domain"/>
    <property type="match status" value="1"/>
</dbReference>
<dbReference type="InterPro" id="IPR000847">
    <property type="entry name" value="LysR_HTH_N"/>
</dbReference>
<dbReference type="Gene3D" id="1.10.10.10">
    <property type="entry name" value="Winged helix-like DNA-binding domain superfamily/Winged helix DNA-binding domain"/>
    <property type="match status" value="1"/>
</dbReference>
<dbReference type="PROSITE" id="PS50931">
    <property type="entry name" value="HTH_LYSR"/>
    <property type="match status" value="1"/>
</dbReference>
<comment type="caution">
    <text evidence="6">The sequence shown here is derived from an EMBL/GenBank/DDBJ whole genome shotgun (WGS) entry which is preliminary data.</text>
</comment>
<dbReference type="InterPro" id="IPR058163">
    <property type="entry name" value="LysR-type_TF_proteobact-type"/>
</dbReference>
<keyword evidence="7" id="KW-1185">Reference proteome</keyword>
<keyword evidence="2" id="KW-0805">Transcription regulation</keyword>
<dbReference type="FunFam" id="1.10.10.10:FF:000001">
    <property type="entry name" value="LysR family transcriptional regulator"/>
    <property type="match status" value="1"/>
</dbReference>
<dbReference type="Pfam" id="PF00126">
    <property type="entry name" value="HTH_1"/>
    <property type="match status" value="1"/>
</dbReference>
<organism evidence="6 7">
    <name type="scientific">Plasticicumulans lactativorans</name>
    <dbReference type="NCBI Taxonomy" id="1133106"/>
    <lineage>
        <taxon>Bacteria</taxon>
        <taxon>Pseudomonadati</taxon>
        <taxon>Pseudomonadota</taxon>
        <taxon>Gammaproteobacteria</taxon>
        <taxon>Candidatus Competibacteraceae</taxon>
        <taxon>Plasticicumulans</taxon>
    </lineage>
</organism>
<dbReference type="RefSeq" id="WP_132541020.1">
    <property type="nucleotide sequence ID" value="NZ_SLWY01000007.1"/>
</dbReference>
<dbReference type="InterPro" id="IPR036390">
    <property type="entry name" value="WH_DNA-bd_sf"/>
</dbReference>
<comment type="similarity">
    <text evidence="1">Belongs to the LysR transcriptional regulatory family.</text>
</comment>
<evidence type="ECO:0000256" key="2">
    <source>
        <dbReference type="ARBA" id="ARBA00023015"/>
    </source>
</evidence>
<protein>
    <submittedName>
        <fullName evidence="6">LysR family transcriptional regulator</fullName>
    </submittedName>
</protein>
<evidence type="ECO:0000259" key="5">
    <source>
        <dbReference type="PROSITE" id="PS50931"/>
    </source>
</evidence>
<dbReference type="SUPFAM" id="SSF53850">
    <property type="entry name" value="Periplasmic binding protein-like II"/>
    <property type="match status" value="1"/>
</dbReference>
<reference evidence="6 7" key="1">
    <citation type="submission" date="2019-03" db="EMBL/GenBank/DDBJ databases">
        <title>Genomic Encyclopedia of Type Strains, Phase IV (KMG-IV): sequencing the most valuable type-strain genomes for metagenomic binning, comparative biology and taxonomic classification.</title>
        <authorList>
            <person name="Goeker M."/>
        </authorList>
    </citation>
    <scope>NUCLEOTIDE SEQUENCE [LARGE SCALE GENOMIC DNA]</scope>
    <source>
        <strain evidence="6 7">DSM 25287</strain>
    </source>
</reference>
<dbReference type="EMBL" id="SLWY01000007">
    <property type="protein sequence ID" value="TCO81773.1"/>
    <property type="molecule type" value="Genomic_DNA"/>
</dbReference>
<gene>
    <name evidence="6" type="ORF">EV699_107167</name>
</gene>
<keyword evidence="4" id="KW-0804">Transcription</keyword>
<dbReference type="GO" id="GO:0043565">
    <property type="term" value="F:sequence-specific DNA binding"/>
    <property type="evidence" value="ECO:0007669"/>
    <property type="project" value="TreeGrafter"/>
</dbReference>
<proteinExistence type="inferred from homology"/>
<dbReference type="GO" id="GO:0003700">
    <property type="term" value="F:DNA-binding transcription factor activity"/>
    <property type="evidence" value="ECO:0007669"/>
    <property type="project" value="InterPro"/>
</dbReference>
<name>A0A4R2L542_9GAMM</name>
<dbReference type="InterPro" id="IPR036388">
    <property type="entry name" value="WH-like_DNA-bd_sf"/>
</dbReference>
<evidence type="ECO:0000256" key="3">
    <source>
        <dbReference type="ARBA" id="ARBA00023125"/>
    </source>
</evidence>
<feature type="domain" description="HTH lysR-type" evidence="5">
    <location>
        <begin position="1"/>
        <end position="59"/>
    </location>
</feature>
<evidence type="ECO:0000313" key="6">
    <source>
        <dbReference type="EMBL" id="TCO81773.1"/>
    </source>
</evidence>
<keyword evidence="3" id="KW-0238">DNA-binding</keyword>
<dbReference type="InterPro" id="IPR005119">
    <property type="entry name" value="LysR_subst-bd"/>
</dbReference>
<evidence type="ECO:0000313" key="7">
    <source>
        <dbReference type="Proteomes" id="UP000295765"/>
    </source>
</evidence>